<feature type="transmembrane region" description="Helical" evidence="7">
    <location>
        <begin position="6"/>
        <end position="27"/>
    </location>
</feature>
<keyword evidence="5 7" id="KW-1133">Transmembrane helix</keyword>
<dbReference type="EMBL" id="CATOUU010000416">
    <property type="protein sequence ID" value="CAI9928759.1"/>
    <property type="molecule type" value="Genomic_DNA"/>
</dbReference>
<name>A0AA86P1Q0_9EUKA</name>
<dbReference type="GO" id="GO:0016020">
    <property type="term" value="C:membrane"/>
    <property type="evidence" value="ECO:0007669"/>
    <property type="project" value="UniProtKB-UniRule"/>
</dbReference>
<keyword evidence="4 7" id="KW-0812">Transmembrane</keyword>
<evidence type="ECO:0000256" key="4">
    <source>
        <dbReference type="ARBA" id="ARBA00022692"/>
    </source>
</evidence>
<dbReference type="PANTHER" id="PTHR10981:SF0">
    <property type="entry name" value="BATTENIN"/>
    <property type="match status" value="1"/>
</dbReference>
<evidence type="ECO:0000313" key="10">
    <source>
        <dbReference type="Proteomes" id="UP001642409"/>
    </source>
</evidence>
<evidence type="ECO:0000256" key="2">
    <source>
        <dbReference type="ARBA" id="ARBA00007467"/>
    </source>
</evidence>
<feature type="transmembrane region" description="Helical" evidence="7">
    <location>
        <begin position="309"/>
        <end position="331"/>
    </location>
</feature>
<feature type="transmembrane region" description="Helical" evidence="7">
    <location>
        <begin position="152"/>
        <end position="174"/>
    </location>
</feature>
<proteinExistence type="inferred from homology"/>
<dbReference type="InterPro" id="IPR003492">
    <property type="entry name" value="Battenin_disease_Cln3"/>
</dbReference>
<comment type="subcellular location">
    <subcellularLocation>
        <location evidence="1">Endomembrane system</location>
        <topology evidence="1">Multi-pass membrane protein</topology>
    </subcellularLocation>
</comment>
<protein>
    <submittedName>
        <fullName evidence="8">CLN3 protein</fullName>
    </submittedName>
    <submittedName>
        <fullName evidence="9">CLN3_protein</fullName>
    </submittedName>
</protein>
<gene>
    <name evidence="8" type="ORF">HINF_LOCUS16404</name>
    <name evidence="9" type="ORF">HINF_LOCUS70787</name>
</gene>
<dbReference type="AlphaFoldDB" id="A0AA86P1Q0"/>
<dbReference type="GO" id="GO:0005773">
    <property type="term" value="C:vacuole"/>
    <property type="evidence" value="ECO:0007669"/>
    <property type="project" value="TreeGrafter"/>
</dbReference>
<dbReference type="Proteomes" id="UP001642409">
    <property type="component" value="Unassembled WGS sequence"/>
</dbReference>
<keyword evidence="10" id="KW-1185">Reference proteome</keyword>
<feature type="transmembrane region" description="Helical" evidence="7">
    <location>
        <begin position="337"/>
        <end position="363"/>
    </location>
</feature>
<keyword evidence="6 7" id="KW-0472">Membrane</keyword>
<evidence type="ECO:0000256" key="7">
    <source>
        <dbReference type="RuleBase" id="RU361113"/>
    </source>
</evidence>
<feature type="transmembrane region" description="Helical" evidence="7">
    <location>
        <begin position="128"/>
        <end position="146"/>
    </location>
</feature>
<sequence>MTKEPAINIACFILFGWANNLGYHMMLSAAKDMMAGKAPTSTVLFCDVLPSFLVKLTFPFVAEKIPYIWKVLMITIFGLIGFTCASFSMANIGVGLFGVVINSLSGGLGEVTFLAYSSKFSRSTVSAWSIGTGLAGISASGFYAILSDVYKVPYQTIIYMFCWIPLIMLEAYIVSSSKISPGQKISDESLDEQYLTELESFVTKQLNESSIISDEFKYHQISNNENTVLKEKYRKIDFVAKIKSLKEIGIFIFSLFMVYVSEYLINHSVNPVIDFASHSDQYYTFANFAYQIGMFITRSSMPVFRIQSYLVIVPSIIQFAFLILFSFQAIYQFITNYWIMLTLCLFEGFWGGLTYVSALYWISKKSSHHNREFRMGIASLFDTSGVLLASIIGLWYEPWLKKLHNQKM</sequence>
<dbReference type="InterPro" id="IPR036259">
    <property type="entry name" value="MFS_trans_sf"/>
</dbReference>
<evidence type="ECO:0000313" key="9">
    <source>
        <dbReference type="EMBL" id="CAL6100924.1"/>
    </source>
</evidence>
<accession>A0AA86P1Q0</accession>
<dbReference type="PANTHER" id="PTHR10981">
    <property type="entry name" value="BATTENIN"/>
    <property type="match status" value="1"/>
</dbReference>
<dbReference type="EMBL" id="CAXDID020000535">
    <property type="protein sequence ID" value="CAL6100924.1"/>
    <property type="molecule type" value="Genomic_DNA"/>
</dbReference>
<keyword evidence="3" id="KW-0813">Transport</keyword>
<evidence type="ECO:0000256" key="3">
    <source>
        <dbReference type="ARBA" id="ARBA00022448"/>
    </source>
</evidence>
<dbReference type="Gene3D" id="1.20.1250.20">
    <property type="entry name" value="MFS general substrate transporter like domains"/>
    <property type="match status" value="1"/>
</dbReference>
<comment type="similarity">
    <text evidence="2 7">Belongs to the battenin family.</text>
</comment>
<dbReference type="GO" id="GO:0051453">
    <property type="term" value="P:regulation of intracellular pH"/>
    <property type="evidence" value="ECO:0007669"/>
    <property type="project" value="TreeGrafter"/>
</dbReference>
<dbReference type="Pfam" id="PF02487">
    <property type="entry name" value="CLN3"/>
    <property type="match status" value="1"/>
</dbReference>
<feature type="transmembrane region" description="Helical" evidence="7">
    <location>
        <begin position="244"/>
        <end position="261"/>
    </location>
</feature>
<feature type="transmembrane region" description="Helical" evidence="7">
    <location>
        <begin position="67"/>
        <end position="88"/>
    </location>
</feature>
<organism evidence="8">
    <name type="scientific">Hexamita inflata</name>
    <dbReference type="NCBI Taxonomy" id="28002"/>
    <lineage>
        <taxon>Eukaryota</taxon>
        <taxon>Metamonada</taxon>
        <taxon>Diplomonadida</taxon>
        <taxon>Hexamitidae</taxon>
        <taxon>Hexamitinae</taxon>
        <taxon>Hexamita</taxon>
    </lineage>
</organism>
<dbReference type="PRINTS" id="PR01315">
    <property type="entry name" value="BATTENIN"/>
</dbReference>
<evidence type="ECO:0000256" key="1">
    <source>
        <dbReference type="ARBA" id="ARBA00004127"/>
    </source>
</evidence>
<evidence type="ECO:0000256" key="5">
    <source>
        <dbReference type="ARBA" id="ARBA00022989"/>
    </source>
</evidence>
<feature type="transmembrane region" description="Helical" evidence="7">
    <location>
        <begin position="375"/>
        <end position="396"/>
    </location>
</feature>
<comment type="caution">
    <text evidence="8">The sequence shown here is derived from an EMBL/GenBank/DDBJ whole genome shotgun (WGS) entry which is preliminary data.</text>
</comment>
<feature type="transmembrane region" description="Helical" evidence="7">
    <location>
        <begin position="94"/>
        <end position="116"/>
    </location>
</feature>
<reference evidence="9 10" key="2">
    <citation type="submission" date="2024-07" db="EMBL/GenBank/DDBJ databases">
        <authorList>
            <person name="Akdeniz Z."/>
        </authorList>
    </citation>
    <scope>NUCLEOTIDE SEQUENCE [LARGE SCALE GENOMIC DNA]</scope>
</reference>
<dbReference type="SUPFAM" id="SSF103473">
    <property type="entry name" value="MFS general substrate transporter"/>
    <property type="match status" value="2"/>
</dbReference>
<evidence type="ECO:0000313" key="8">
    <source>
        <dbReference type="EMBL" id="CAI9928759.1"/>
    </source>
</evidence>
<reference evidence="8" key="1">
    <citation type="submission" date="2023-06" db="EMBL/GenBank/DDBJ databases">
        <authorList>
            <person name="Kurt Z."/>
        </authorList>
    </citation>
    <scope>NUCLEOTIDE SEQUENCE</scope>
</reference>
<evidence type="ECO:0000256" key="6">
    <source>
        <dbReference type="ARBA" id="ARBA00023136"/>
    </source>
</evidence>
<dbReference type="GO" id="GO:0012505">
    <property type="term" value="C:endomembrane system"/>
    <property type="evidence" value="ECO:0007669"/>
    <property type="project" value="UniProtKB-SubCell"/>
</dbReference>